<dbReference type="AlphaFoldDB" id="A0A6G1EY62"/>
<evidence type="ECO:0000313" key="3">
    <source>
        <dbReference type="Proteomes" id="UP000479710"/>
    </source>
</evidence>
<feature type="region of interest" description="Disordered" evidence="1">
    <location>
        <begin position="70"/>
        <end position="92"/>
    </location>
</feature>
<name>A0A6G1EY62_9ORYZ</name>
<reference evidence="2 3" key="1">
    <citation type="submission" date="2019-11" db="EMBL/GenBank/DDBJ databases">
        <title>Whole genome sequence of Oryza granulata.</title>
        <authorList>
            <person name="Li W."/>
        </authorList>
    </citation>
    <scope>NUCLEOTIDE SEQUENCE [LARGE SCALE GENOMIC DNA]</scope>
    <source>
        <strain evidence="3">cv. Menghai</strain>
        <tissue evidence="2">Leaf</tissue>
    </source>
</reference>
<gene>
    <name evidence="2" type="ORF">E2562_021768</name>
</gene>
<dbReference type="EMBL" id="SPHZ02000002">
    <property type="protein sequence ID" value="KAF0929519.1"/>
    <property type="molecule type" value="Genomic_DNA"/>
</dbReference>
<dbReference type="Proteomes" id="UP000479710">
    <property type="component" value="Unassembled WGS sequence"/>
</dbReference>
<sequence length="146" mass="15800">MYEYYLSKHMPPPPECREVMEEAESSAPAYGACEVHGAEDEVEDGGVALGEVDTAATCVAATNTSWSIHHRHQSARRLRRRPRAAHQPVKEVEDRGMALGEVEVAAARVAGEARDGEDGAAVLREVEATVARVVAEAMAEMLKFAL</sequence>
<feature type="compositionally biased region" description="Basic residues" evidence="1">
    <location>
        <begin position="70"/>
        <end position="84"/>
    </location>
</feature>
<evidence type="ECO:0000313" key="2">
    <source>
        <dbReference type="EMBL" id="KAF0929519.1"/>
    </source>
</evidence>
<evidence type="ECO:0000256" key="1">
    <source>
        <dbReference type="SAM" id="MobiDB-lite"/>
    </source>
</evidence>
<organism evidence="2 3">
    <name type="scientific">Oryza meyeriana var. granulata</name>
    <dbReference type="NCBI Taxonomy" id="110450"/>
    <lineage>
        <taxon>Eukaryota</taxon>
        <taxon>Viridiplantae</taxon>
        <taxon>Streptophyta</taxon>
        <taxon>Embryophyta</taxon>
        <taxon>Tracheophyta</taxon>
        <taxon>Spermatophyta</taxon>
        <taxon>Magnoliopsida</taxon>
        <taxon>Liliopsida</taxon>
        <taxon>Poales</taxon>
        <taxon>Poaceae</taxon>
        <taxon>BOP clade</taxon>
        <taxon>Oryzoideae</taxon>
        <taxon>Oryzeae</taxon>
        <taxon>Oryzinae</taxon>
        <taxon>Oryza</taxon>
        <taxon>Oryza meyeriana</taxon>
    </lineage>
</organism>
<accession>A0A6G1EY62</accession>
<keyword evidence="3" id="KW-1185">Reference proteome</keyword>
<protein>
    <submittedName>
        <fullName evidence="2">Uncharacterized protein</fullName>
    </submittedName>
</protein>
<comment type="caution">
    <text evidence="2">The sequence shown here is derived from an EMBL/GenBank/DDBJ whole genome shotgun (WGS) entry which is preliminary data.</text>
</comment>
<proteinExistence type="predicted"/>